<dbReference type="CDD" id="cd00751">
    <property type="entry name" value="thiolase"/>
    <property type="match status" value="1"/>
</dbReference>
<dbReference type="Pfam" id="PF02803">
    <property type="entry name" value="Thiolase_C"/>
    <property type="match status" value="1"/>
</dbReference>
<dbReference type="GO" id="GO:0010124">
    <property type="term" value="P:phenylacetate catabolic process"/>
    <property type="evidence" value="ECO:0007669"/>
    <property type="project" value="TreeGrafter"/>
</dbReference>
<comment type="caution">
    <text evidence="7">The sequence shown here is derived from an EMBL/GenBank/DDBJ whole genome shotgun (WGS) entry which is preliminary data.</text>
</comment>
<dbReference type="InterPro" id="IPR016039">
    <property type="entry name" value="Thiolase-like"/>
</dbReference>
<dbReference type="InterPro" id="IPR050215">
    <property type="entry name" value="Thiolase-like_sf_Thiolase"/>
</dbReference>
<evidence type="ECO:0000256" key="2">
    <source>
        <dbReference type="ARBA" id="ARBA00022679"/>
    </source>
</evidence>
<name>A0A109BBN5_HYPSL</name>
<feature type="domain" description="Thiolase N-terminal" evidence="5">
    <location>
        <begin position="7"/>
        <end position="249"/>
    </location>
</feature>
<keyword evidence="3 4" id="KW-0012">Acyltransferase</keyword>
<evidence type="ECO:0000313" key="7">
    <source>
        <dbReference type="EMBL" id="KWT65791.1"/>
    </source>
</evidence>
<dbReference type="PANTHER" id="PTHR43853:SF3">
    <property type="entry name" value="ACETYL-COA C-ACETYLTRANSFERASE YHFS-RELATED"/>
    <property type="match status" value="1"/>
</dbReference>
<dbReference type="SUPFAM" id="SSF53901">
    <property type="entry name" value="Thiolase-like"/>
    <property type="match status" value="2"/>
</dbReference>
<evidence type="ECO:0000259" key="6">
    <source>
        <dbReference type="Pfam" id="PF02803"/>
    </source>
</evidence>
<dbReference type="NCBIfam" id="TIGR01930">
    <property type="entry name" value="AcCoA-C-Actrans"/>
    <property type="match status" value="1"/>
</dbReference>
<dbReference type="OrthoDB" id="7838428at2"/>
<proteinExistence type="inferred from homology"/>
<comment type="similarity">
    <text evidence="1 4">Belongs to the thiolase-like superfamily. Thiolase family.</text>
</comment>
<gene>
    <name evidence="7" type="ORF">APY04_2638</name>
</gene>
<sequence>MHSPSAYIVAARRTAIGRIAGLHKNRRAEDLCAPLVEVALSDSGLEAGSIDEFIVGNTTEGGNPARLIALAAGLPEHVPAATLDRQCASGLDAILAAVRAISLGEANAVVAAGVEAISTAPWRVAKPRNLTQLPRFLSPEPGSGEERDGPAHLESTEALAAKFGIGRAEQDAYALRSHLKAEQAREAKRFVGEISPLRSNPEEARDQSSIAPDFKDLAQQAPYLPDGTLTPANTASLHDGASVAIVVSQDVWASLGKPRGMRFLSHAARGVSPEHEASAPIEVMQRLAGGVRPFSVADLGCIELNETSAAQAIAFARSLELDEDLLNADGGAIARGHPLGAASSVLVTRLFTRMARGESRGGSLGVAALGVAGGMGLAALFEAV</sequence>
<dbReference type="InterPro" id="IPR002155">
    <property type="entry name" value="Thiolase"/>
</dbReference>
<dbReference type="AlphaFoldDB" id="A0A109BBN5"/>
<evidence type="ECO:0000256" key="1">
    <source>
        <dbReference type="ARBA" id="ARBA00010982"/>
    </source>
</evidence>
<evidence type="ECO:0000313" key="8">
    <source>
        <dbReference type="Proteomes" id="UP000059074"/>
    </source>
</evidence>
<dbReference type="Pfam" id="PF00108">
    <property type="entry name" value="Thiolase_N"/>
    <property type="match status" value="1"/>
</dbReference>
<dbReference type="InterPro" id="IPR020616">
    <property type="entry name" value="Thiolase_N"/>
</dbReference>
<reference evidence="7 8" key="1">
    <citation type="submission" date="2015-10" db="EMBL/GenBank/DDBJ databases">
        <title>Transcriptomic analysis of a linuron degrading triple-species bacterial consortium.</title>
        <authorList>
            <person name="Albers P."/>
        </authorList>
    </citation>
    <scope>NUCLEOTIDE SEQUENCE [LARGE SCALE GENOMIC DNA]</scope>
    <source>
        <strain evidence="7 8">WDL6</strain>
    </source>
</reference>
<dbReference type="InterPro" id="IPR020617">
    <property type="entry name" value="Thiolase_C"/>
</dbReference>
<organism evidence="7 8">
    <name type="scientific">Hyphomicrobium sulfonivorans</name>
    <dbReference type="NCBI Taxonomy" id="121290"/>
    <lineage>
        <taxon>Bacteria</taxon>
        <taxon>Pseudomonadati</taxon>
        <taxon>Pseudomonadota</taxon>
        <taxon>Alphaproteobacteria</taxon>
        <taxon>Hyphomicrobiales</taxon>
        <taxon>Hyphomicrobiaceae</taxon>
        <taxon>Hyphomicrobium</taxon>
    </lineage>
</organism>
<feature type="domain" description="Thiolase C-terminal" evidence="6">
    <location>
        <begin position="263"/>
        <end position="382"/>
    </location>
</feature>
<dbReference type="GO" id="GO:0006635">
    <property type="term" value="P:fatty acid beta-oxidation"/>
    <property type="evidence" value="ECO:0007669"/>
    <property type="project" value="TreeGrafter"/>
</dbReference>
<dbReference type="GO" id="GO:0005737">
    <property type="term" value="C:cytoplasm"/>
    <property type="evidence" value="ECO:0007669"/>
    <property type="project" value="UniProtKB-ARBA"/>
</dbReference>
<evidence type="ECO:0000256" key="3">
    <source>
        <dbReference type="ARBA" id="ARBA00023315"/>
    </source>
</evidence>
<keyword evidence="2 4" id="KW-0808">Transferase</keyword>
<dbReference type="Gene3D" id="3.40.47.10">
    <property type="match status" value="1"/>
</dbReference>
<evidence type="ECO:0000256" key="4">
    <source>
        <dbReference type="RuleBase" id="RU003557"/>
    </source>
</evidence>
<dbReference type="RefSeq" id="WP_068463207.1">
    <property type="nucleotide sequence ID" value="NZ_LMTR01000075.1"/>
</dbReference>
<dbReference type="GO" id="GO:0003985">
    <property type="term" value="F:acetyl-CoA C-acetyltransferase activity"/>
    <property type="evidence" value="ECO:0007669"/>
    <property type="project" value="UniProtKB-EC"/>
</dbReference>
<dbReference type="EC" id="2.3.1.9" evidence="7"/>
<evidence type="ECO:0000259" key="5">
    <source>
        <dbReference type="Pfam" id="PF00108"/>
    </source>
</evidence>
<accession>A0A109BBN5</accession>
<dbReference type="STRING" id="121290.APY04_2638"/>
<dbReference type="Proteomes" id="UP000059074">
    <property type="component" value="Unassembled WGS sequence"/>
</dbReference>
<keyword evidence="8" id="KW-1185">Reference proteome</keyword>
<dbReference type="PANTHER" id="PTHR43853">
    <property type="entry name" value="3-KETOACYL-COA THIOLASE, PEROXISOMAL"/>
    <property type="match status" value="1"/>
</dbReference>
<dbReference type="EMBL" id="LMTR01000075">
    <property type="protein sequence ID" value="KWT65791.1"/>
    <property type="molecule type" value="Genomic_DNA"/>
</dbReference>
<dbReference type="PIRSF" id="PIRSF000429">
    <property type="entry name" value="Ac-CoA_Ac_transf"/>
    <property type="match status" value="1"/>
</dbReference>
<dbReference type="PATRIC" id="fig|121290.4.peg.1951"/>
<protein>
    <submittedName>
        <fullName evidence="7">3-ketoacyl-CoA thiolase Acetyl-CoA acetyltransferase</fullName>
        <ecNumber evidence="7">2.3.1.16</ecNumber>
        <ecNumber evidence="7">2.3.1.9</ecNumber>
    </submittedName>
</protein>
<dbReference type="EC" id="2.3.1.16" evidence="7"/>